<keyword evidence="4" id="KW-1185">Reference proteome</keyword>
<feature type="transmembrane region" description="Helical" evidence="1">
    <location>
        <begin position="20"/>
        <end position="42"/>
    </location>
</feature>
<dbReference type="EMBL" id="MLBY01000002">
    <property type="protein sequence ID" value="MEE7455683.1"/>
    <property type="molecule type" value="Genomic_DNA"/>
</dbReference>
<gene>
    <name evidence="3" type="ORF">MRSR164_02295</name>
</gene>
<keyword evidence="1" id="KW-0472">Membrane</keyword>
<feature type="domain" description="TadE-like" evidence="2">
    <location>
        <begin position="13"/>
        <end position="55"/>
    </location>
</feature>
<protein>
    <submittedName>
        <fullName evidence="3">Pilus assembly protein TadE</fullName>
    </submittedName>
</protein>
<keyword evidence="1" id="KW-0812">Transmembrane</keyword>
<proteinExistence type="predicted"/>
<sequence length="183" mass="19661">MRCTSKYIRDEQGATTVEFALVGLAFIATMLFVMGVAAVLYLNQVLDNATARATRQIMTGKAQSQSTPMTAAAFRQSLCANLPAALSCSDVIINLYVVPKGVQPGGYYAFVNADRSGLALPKIEAASGQFKLGGRGEYQYLQVIYPITFLPSIVASWMSSGTTYNGKPAFLAVSGAAFRNERY</sequence>
<name>A0ABU7T558_9HYPH</name>
<accession>A0ABU7T558</accession>
<comment type="caution">
    <text evidence="3">The sequence shown here is derived from an EMBL/GenBank/DDBJ whole genome shotgun (WGS) entry which is preliminary data.</text>
</comment>
<dbReference type="InterPro" id="IPR012495">
    <property type="entry name" value="TadE-like_dom"/>
</dbReference>
<evidence type="ECO:0000313" key="4">
    <source>
        <dbReference type="Proteomes" id="UP001349262"/>
    </source>
</evidence>
<evidence type="ECO:0000259" key="2">
    <source>
        <dbReference type="Pfam" id="PF07811"/>
    </source>
</evidence>
<keyword evidence="1" id="KW-1133">Transmembrane helix</keyword>
<dbReference type="Proteomes" id="UP001349262">
    <property type="component" value="Unassembled WGS sequence"/>
</dbReference>
<organism evidence="3 4">
    <name type="scientific">Methylobacterium radiotolerans</name>
    <dbReference type="NCBI Taxonomy" id="31998"/>
    <lineage>
        <taxon>Bacteria</taxon>
        <taxon>Pseudomonadati</taxon>
        <taxon>Pseudomonadota</taxon>
        <taxon>Alphaproteobacteria</taxon>
        <taxon>Hyphomicrobiales</taxon>
        <taxon>Methylobacteriaceae</taxon>
        <taxon>Methylobacterium</taxon>
    </lineage>
</organism>
<evidence type="ECO:0000313" key="3">
    <source>
        <dbReference type="EMBL" id="MEE7455683.1"/>
    </source>
</evidence>
<dbReference type="Pfam" id="PF07811">
    <property type="entry name" value="TadE"/>
    <property type="match status" value="1"/>
</dbReference>
<reference evidence="3 4" key="1">
    <citation type="journal article" date="2012" name="Genet. Mol. Biol.">
        <title>Analysis of 16S rRNA and mxaF genes revealing insights into Methylobacterium niche-specific plant association.</title>
        <authorList>
            <person name="Dourado M.N."/>
            <person name="Andreote F.D."/>
            <person name="Dini-Andreote F."/>
            <person name="Conti R."/>
            <person name="Araujo J.M."/>
            <person name="Araujo W.L."/>
        </authorList>
    </citation>
    <scope>NUCLEOTIDE SEQUENCE [LARGE SCALE GENOMIC DNA]</scope>
    <source>
        <strain evidence="3 4">SR1.6/4</strain>
    </source>
</reference>
<evidence type="ECO:0000256" key="1">
    <source>
        <dbReference type="SAM" id="Phobius"/>
    </source>
</evidence>